<evidence type="ECO:0000256" key="1">
    <source>
        <dbReference type="ARBA" id="ARBA00005466"/>
    </source>
</evidence>
<feature type="chain" id="PRO_5009887285" description="FAD-binding PCMH-type domain-containing protein" evidence="5">
    <location>
        <begin position="22"/>
        <end position="557"/>
    </location>
</feature>
<evidence type="ECO:0000313" key="8">
    <source>
        <dbReference type="Proteomes" id="UP000184073"/>
    </source>
</evidence>
<dbReference type="InterPro" id="IPR036318">
    <property type="entry name" value="FAD-bd_PCMH-like_sf"/>
</dbReference>
<dbReference type="EMBL" id="KV878127">
    <property type="protein sequence ID" value="OJJ00286.1"/>
    <property type="molecule type" value="Genomic_DNA"/>
</dbReference>
<dbReference type="VEuPathDB" id="FungiDB:ASPVEDRAFT_81861"/>
<dbReference type="GO" id="GO:0016491">
    <property type="term" value="F:oxidoreductase activity"/>
    <property type="evidence" value="ECO:0007669"/>
    <property type="project" value="UniProtKB-KW"/>
</dbReference>
<dbReference type="PROSITE" id="PS51387">
    <property type="entry name" value="FAD_PCMH"/>
    <property type="match status" value="1"/>
</dbReference>
<dbReference type="SUPFAM" id="SSF56176">
    <property type="entry name" value="FAD-binding/transporter-associated domain-like"/>
    <property type="match status" value="1"/>
</dbReference>
<dbReference type="PANTHER" id="PTHR42973">
    <property type="entry name" value="BINDING OXIDOREDUCTASE, PUTATIVE (AFU_ORTHOLOGUE AFUA_1G17690)-RELATED"/>
    <property type="match status" value="1"/>
</dbReference>
<keyword evidence="5" id="KW-0732">Signal</keyword>
<evidence type="ECO:0000256" key="2">
    <source>
        <dbReference type="ARBA" id="ARBA00022630"/>
    </source>
</evidence>
<dbReference type="Pfam" id="PF08031">
    <property type="entry name" value="BBE"/>
    <property type="match status" value="1"/>
</dbReference>
<comment type="similarity">
    <text evidence="1">Belongs to the oxygen-dependent FAD-linked oxidoreductase family.</text>
</comment>
<evidence type="ECO:0000259" key="6">
    <source>
        <dbReference type="PROSITE" id="PS51387"/>
    </source>
</evidence>
<keyword evidence="8" id="KW-1185">Reference proteome</keyword>
<feature type="signal peptide" evidence="5">
    <location>
        <begin position="1"/>
        <end position="21"/>
    </location>
</feature>
<evidence type="ECO:0000256" key="5">
    <source>
        <dbReference type="SAM" id="SignalP"/>
    </source>
</evidence>
<keyword evidence="3" id="KW-0274">FAD</keyword>
<dbReference type="OrthoDB" id="2151789at2759"/>
<proteinExistence type="inferred from homology"/>
<dbReference type="Gene3D" id="3.30.465.10">
    <property type="match status" value="1"/>
</dbReference>
<dbReference type="RefSeq" id="XP_040666048.1">
    <property type="nucleotide sequence ID" value="XM_040817102.1"/>
</dbReference>
<organism evidence="7 8">
    <name type="scientific">Aspergillus versicolor CBS 583.65</name>
    <dbReference type="NCBI Taxonomy" id="1036611"/>
    <lineage>
        <taxon>Eukaryota</taxon>
        <taxon>Fungi</taxon>
        <taxon>Dikarya</taxon>
        <taxon>Ascomycota</taxon>
        <taxon>Pezizomycotina</taxon>
        <taxon>Eurotiomycetes</taxon>
        <taxon>Eurotiomycetidae</taxon>
        <taxon>Eurotiales</taxon>
        <taxon>Aspergillaceae</taxon>
        <taxon>Aspergillus</taxon>
        <taxon>Aspergillus subgen. Nidulantes</taxon>
    </lineage>
</organism>
<name>A0A1L9PFR6_ASPVE</name>
<sequence length="557" mass="61223">MFALLFSLSLGLLICGQYADAQVQAQEPLGTFDTAGVVFGNSTSGCKQACIQLQATSPADVNSSPEFIIDRYFALQQRQLTPACVVLPESAEDVARAVQVVREYQCPFAARSGGHGNHAGASSIEGGLLIDLGRLNSVTVSEDESLALIGPGNRWVDVYKVLEEKGLLVVGGRSATVGVGGLSLGGGISYLSRRYGWSVDNIRNYEVVLANGTIANVNKDSHPDLFFALRGGGNNFGIVTRFDFETRRIGMMSGGTTNFIMEDLESRKAALGLKDQWQWTTHSFLSHVAKYLLKGLGGFGLATNSKDVIREFVALGDESQTDAGAHAFLFFSWVPSFRAYFFGITTMYTTVAGSGTPEPDPPVFRNVSSFNKLHSTNRVSNMTDFTTELDSQNQVLRGKLNIWRTITLKLDADLISDVYDVFISNVHPYTTTPDALLSCNLQMMTKYEIGLFAQNGGNAFGIHPDEGPLFIFSVTFSQDAADYEHFQALADKIISDIAYLAKERGLYHPFIYQNYAGSEQDVYAGYSKENRARLRQIQRKYDPEGVFWKLQPGYHKV</sequence>
<evidence type="ECO:0000256" key="4">
    <source>
        <dbReference type="ARBA" id="ARBA00023002"/>
    </source>
</evidence>
<reference evidence="8" key="1">
    <citation type="journal article" date="2017" name="Genome Biol.">
        <title>Comparative genomics reveals high biological diversity and specific adaptations in the industrially and medically important fungal genus Aspergillus.</title>
        <authorList>
            <person name="de Vries R.P."/>
            <person name="Riley R."/>
            <person name="Wiebenga A."/>
            <person name="Aguilar-Osorio G."/>
            <person name="Amillis S."/>
            <person name="Uchima C.A."/>
            <person name="Anderluh G."/>
            <person name="Asadollahi M."/>
            <person name="Askin M."/>
            <person name="Barry K."/>
            <person name="Battaglia E."/>
            <person name="Bayram O."/>
            <person name="Benocci T."/>
            <person name="Braus-Stromeyer S.A."/>
            <person name="Caldana C."/>
            <person name="Canovas D."/>
            <person name="Cerqueira G.C."/>
            <person name="Chen F."/>
            <person name="Chen W."/>
            <person name="Choi C."/>
            <person name="Clum A."/>
            <person name="Dos Santos R.A."/>
            <person name="Damasio A.R."/>
            <person name="Diallinas G."/>
            <person name="Emri T."/>
            <person name="Fekete E."/>
            <person name="Flipphi M."/>
            <person name="Freyberg S."/>
            <person name="Gallo A."/>
            <person name="Gournas C."/>
            <person name="Habgood R."/>
            <person name="Hainaut M."/>
            <person name="Harispe M.L."/>
            <person name="Henrissat B."/>
            <person name="Hilden K.S."/>
            <person name="Hope R."/>
            <person name="Hossain A."/>
            <person name="Karabika E."/>
            <person name="Karaffa L."/>
            <person name="Karanyi Z."/>
            <person name="Krasevec N."/>
            <person name="Kuo A."/>
            <person name="Kusch H."/>
            <person name="LaButti K."/>
            <person name="Lagendijk E.L."/>
            <person name="Lapidus A."/>
            <person name="Levasseur A."/>
            <person name="Lindquist E."/>
            <person name="Lipzen A."/>
            <person name="Logrieco A.F."/>
            <person name="MacCabe A."/>
            <person name="Maekelae M.R."/>
            <person name="Malavazi I."/>
            <person name="Melin P."/>
            <person name="Meyer V."/>
            <person name="Mielnichuk N."/>
            <person name="Miskei M."/>
            <person name="Molnar A.P."/>
            <person name="Mule G."/>
            <person name="Ngan C.Y."/>
            <person name="Orejas M."/>
            <person name="Orosz E."/>
            <person name="Ouedraogo J.P."/>
            <person name="Overkamp K.M."/>
            <person name="Park H.-S."/>
            <person name="Perrone G."/>
            <person name="Piumi F."/>
            <person name="Punt P.J."/>
            <person name="Ram A.F."/>
            <person name="Ramon A."/>
            <person name="Rauscher S."/>
            <person name="Record E."/>
            <person name="Riano-Pachon D.M."/>
            <person name="Robert V."/>
            <person name="Roehrig J."/>
            <person name="Ruller R."/>
            <person name="Salamov A."/>
            <person name="Salih N.S."/>
            <person name="Samson R.A."/>
            <person name="Sandor E."/>
            <person name="Sanguinetti M."/>
            <person name="Schuetze T."/>
            <person name="Sepcic K."/>
            <person name="Shelest E."/>
            <person name="Sherlock G."/>
            <person name="Sophianopoulou V."/>
            <person name="Squina F.M."/>
            <person name="Sun H."/>
            <person name="Susca A."/>
            <person name="Todd R.B."/>
            <person name="Tsang A."/>
            <person name="Unkles S.E."/>
            <person name="van de Wiele N."/>
            <person name="van Rossen-Uffink D."/>
            <person name="Oliveira J.V."/>
            <person name="Vesth T.C."/>
            <person name="Visser J."/>
            <person name="Yu J.-H."/>
            <person name="Zhou M."/>
            <person name="Andersen M.R."/>
            <person name="Archer D.B."/>
            <person name="Baker S.E."/>
            <person name="Benoit I."/>
            <person name="Brakhage A.A."/>
            <person name="Braus G.H."/>
            <person name="Fischer R."/>
            <person name="Frisvad J.C."/>
            <person name="Goldman G.H."/>
            <person name="Houbraken J."/>
            <person name="Oakley B."/>
            <person name="Pocsi I."/>
            <person name="Scazzocchio C."/>
            <person name="Seiboth B."/>
            <person name="vanKuyk P.A."/>
            <person name="Wortman J."/>
            <person name="Dyer P.S."/>
            <person name="Grigoriev I.V."/>
        </authorList>
    </citation>
    <scope>NUCLEOTIDE SEQUENCE [LARGE SCALE GENOMIC DNA]</scope>
    <source>
        <strain evidence="8">CBS 583.65</strain>
    </source>
</reference>
<protein>
    <recommendedName>
        <fullName evidence="6">FAD-binding PCMH-type domain-containing protein</fullName>
    </recommendedName>
</protein>
<dbReference type="GeneID" id="63732613"/>
<dbReference type="AlphaFoldDB" id="A0A1L9PFR6"/>
<dbReference type="InterPro" id="IPR016166">
    <property type="entry name" value="FAD-bd_PCMH"/>
</dbReference>
<dbReference type="InterPro" id="IPR050416">
    <property type="entry name" value="FAD-linked_Oxidoreductase"/>
</dbReference>
<dbReference type="InterPro" id="IPR016169">
    <property type="entry name" value="FAD-bd_PCMH_sub2"/>
</dbReference>
<accession>A0A1L9PFR6</accession>
<evidence type="ECO:0000313" key="7">
    <source>
        <dbReference type="EMBL" id="OJJ00286.1"/>
    </source>
</evidence>
<dbReference type="Proteomes" id="UP000184073">
    <property type="component" value="Unassembled WGS sequence"/>
</dbReference>
<keyword evidence="2" id="KW-0285">Flavoprotein</keyword>
<keyword evidence="4" id="KW-0560">Oxidoreductase</keyword>
<dbReference type="Pfam" id="PF01565">
    <property type="entry name" value="FAD_binding_4"/>
    <property type="match status" value="1"/>
</dbReference>
<dbReference type="PANTHER" id="PTHR42973:SF34">
    <property type="entry name" value="FAD BINDING DOMAIN PROTEIN (AFU_ORTHOLOGUE AFUA_3G02770)"/>
    <property type="match status" value="1"/>
</dbReference>
<gene>
    <name evidence="7" type="ORF">ASPVEDRAFT_81861</name>
</gene>
<dbReference type="InterPro" id="IPR006094">
    <property type="entry name" value="Oxid_FAD_bind_N"/>
</dbReference>
<dbReference type="STRING" id="1036611.A0A1L9PFR6"/>
<dbReference type="GO" id="GO:0071949">
    <property type="term" value="F:FAD binding"/>
    <property type="evidence" value="ECO:0007669"/>
    <property type="project" value="InterPro"/>
</dbReference>
<dbReference type="InterPro" id="IPR012951">
    <property type="entry name" value="BBE"/>
</dbReference>
<feature type="domain" description="FAD-binding PCMH-type" evidence="6">
    <location>
        <begin position="78"/>
        <end position="249"/>
    </location>
</feature>
<evidence type="ECO:0000256" key="3">
    <source>
        <dbReference type="ARBA" id="ARBA00022827"/>
    </source>
</evidence>